<dbReference type="RefSeq" id="XP_007738491.1">
    <property type="nucleotide sequence ID" value="XM_007740301.1"/>
</dbReference>
<name>W9XA10_9EURO</name>
<comment type="subcellular location">
    <subcellularLocation>
        <location evidence="1">Nucleus</location>
    </subcellularLocation>
</comment>
<evidence type="ECO:0000256" key="5">
    <source>
        <dbReference type="ARBA" id="ARBA00023242"/>
    </source>
</evidence>
<dbReference type="InterPro" id="IPR007219">
    <property type="entry name" value="XnlR_reg_dom"/>
</dbReference>
<evidence type="ECO:0000256" key="1">
    <source>
        <dbReference type="ARBA" id="ARBA00004123"/>
    </source>
</evidence>
<organism evidence="8 9">
    <name type="scientific">Capronia epimyces CBS 606.96</name>
    <dbReference type="NCBI Taxonomy" id="1182542"/>
    <lineage>
        <taxon>Eukaryota</taxon>
        <taxon>Fungi</taxon>
        <taxon>Dikarya</taxon>
        <taxon>Ascomycota</taxon>
        <taxon>Pezizomycotina</taxon>
        <taxon>Eurotiomycetes</taxon>
        <taxon>Chaetothyriomycetidae</taxon>
        <taxon>Chaetothyriales</taxon>
        <taxon>Herpotrichiellaceae</taxon>
        <taxon>Capronia</taxon>
    </lineage>
</organism>
<dbReference type="GO" id="GO:0006351">
    <property type="term" value="P:DNA-templated transcription"/>
    <property type="evidence" value="ECO:0007669"/>
    <property type="project" value="InterPro"/>
</dbReference>
<feature type="compositionally biased region" description="Low complexity" evidence="6">
    <location>
        <begin position="449"/>
        <end position="476"/>
    </location>
</feature>
<dbReference type="OrthoDB" id="3862662at2759"/>
<dbReference type="GO" id="GO:0003677">
    <property type="term" value="F:DNA binding"/>
    <property type="evidence" value="ECO:0007669"/>
    <property type="project" value="InterPro"/>
</dbReference>
<feature type="region of interest" description="Disordered" evidence="6">
    <location>
        <begin position="240"/>
        <end position="262"/>
    </location>
</feature>
<keyword evidence="3" id="KW-0805">Transcription regulation</keyword>
<reference evidence="8 9" key="1">
    <citation type="submission" date="2013-03" db="EMBL/GenBank/DDBJ databases">
        <title>The Genome Sequence of Capronia epimyces CBS 606.96.</title>
        <authorList>
            <consortium name="The Broad Institute Genomics Platform"/>
            <person name="Cuomo C."/>
            <person name="de Hoog S."/>
            <person name="Gorbushina A."/>
            <person name="Walker B."/>
            <person name="Young S.K."/>
            <person name="Zeng Q."/>
            <person name="Gargeya S."/>
            <person name="Fitzgerald M."/>
            <person name="Haas B."/>
            <person name="Abouelleil A."/>
            <person name="Allen A.W."/>
            <person name="Alvarado L."/>
            <person name="Arachchi H.M."/>
            <person name="Berlin A.M."/>
            <person name="Chapman S.B."/>
            <person name="Gainer-Dewar J."/>
            <person name="Goldberg J."/>
            <person name="Griggs A."/>
            <person name="Gujja S."/>
            <person name="Hansen M."/>
            <person name="Howarth C."/>
            <person name="Imamovic A."/>
            <person name="Ireland A."/>
            <person name="Larimer J."/>
            <person name="McCowan C."/>
            <person name="Murphy C."/>
            <person name="Pearson M."/>
            <person name="Poon T.W."/>
            <person name="Priest M."/>
            <person name="Roberts A."/>
            <person name="Saif S."/>
            <person name="Shea T."/>
            <person name="Sisk P."/>
            <person name="Sykes S."/>
            <person name="Wortman J."/>
            <person name="Nusbaum C."/>
            <person name="Birren B."/>
        </authorList>
    </citation>
    <scope>NUCLEOTIDE SEQUENCE [LARGE SCALE GENOMIC DNA]</scope>
    <source>
        <strain evidence="8 9">CBS 606.96</strain>
    </source>
</reference>
<dbReference type="AlphaFoldDB" id="W9XA10"/>
<evidence type="ECO:0000313" key="8">
    <source>
        <dbReference type="EMBL" id="EXJ77053.1"/>
    </source>
</evidence>
<evidence type="ECO:0000256" key="3">
    <source>
        <dbReference type="ARBA" id="ARBA00023015"/>
    </source>
</evidence>
<dbReference type="InterPro" id="IPR050815">
    <property type="entry name" value="TF_fung"/>
</dbReference>
<dbReference type="Pfam" id="PF04082">
    <property type="entry name" value="Fungal_trans"/>
    <property type="match status" value="1"/>
</dbReference>
<dbReference type="Proteomes" id="UP000019478">
    <property type="component" value="Unassembled WGS sequence"/>
</dbReference>
<accession>W9XA10</accession>
<dbReference type="HOGENOM" id="CLU_495198_0_0_1"/>
<comment type="caution">
    <text evidence="8">The sequence shown here is derived from an EMBL/GenBank/DDBJ whole genome shotgun (WGS) entry which is preliminary data.</text>
</comment>
<dbReference type="PANTHER" id="PTHR47338">
    <property type="entry name" value="ZN(II)2CYS6 TRANSCRIPTION FACTOR (EUROFUNG)-RELATED"/>
    <property type="match status" value="1"/>
</dbReference>
<dbReference type="CDD" id="cd12148">
    <property type="entry name" value="fungal_TF_MHR"/>
    <property type="match status" value="1"/>
</dbReference>
<evidence type="ECO:0000313" key="9">
    <source>
        <dbReference type="Proteomes" id="UP000019478"/>
    </source>
</evidence>
<gene>
    <name evidence="8" type="ORF">A1O3_10211</name>
</gene>
<evidence type="ECO:0000256" key="2">
    <source>
        <dbReference type="ARBA" id="ARBA00022723"/>
    </source>
</evidence>
<dbReference type="GO" id="GO:0000981">
    <property type="term" value="F:DNA-binding transcription factor activity, RNA polymerase II-specific"/>
    <property type="evidence" value="ECO:0007669"/>
    <property type="project" value="InterPro"/>
</dbReference>
<proteinExistence type="predicted"/>
<keyword evidence="2" id="KW-0479">Metal-binding</keyword>
<feature type="compositionally biased region" description="Low complexity" evidence="6">
    <location>
        <begin position="240"/>
        <end position="250"/>
    </location>
</feature>
<feature type="domain" description="Xylanolytic transcriptional activator regulatory" evidence="7">
    <location>
        <begin position="82"/>
        <end position="282"/>
    </location>
</feature>
<dbReference type="PANTHER" id="PTHR47338:SF20">
    <property type="entry name" value="ZN(II)2CYS6 TRANSCRIPTION FACTOR (EUROFUNG)"/>
    <property type="match status" value="1"/>
</dbReference>
<dbReference type="GO" id="GO:0008270">
    <property type="term" value="F:zinc ion binding"/>
    <property type="evidence" value="ECO:0007669"/>
    <property type="project" value="InterPro"/>
</dbReference>
<dbReference type="eggNOG" id="ENOG502SNH2">
    <property type="taxonomic scope" value="Eukaryota"/>
</dbReference>
<dbReference type="EMBL" id="AMGY01000011">
    <property type="protein sequence ID" value="EXJ77053.1"/>
    <property type="molecule type" value="Genomic_DNA"/>
</dbReference>
<keyword evidence="4" id="KW-0804">Transcription</keyword>
<sequence>MIYRVSTIIIIITAPIVRPPVHRPLRPFQSNRNPVVGGGGFDALLRRPPSRSAPEPGTLLCDQVLGLLEATGMYLDEISVGYFQGGIHSVVPIISRRRFHTHLISFGGDDDTTRLRRRRPRAEFALLLLTMALLLVGDESVDHPAAKLADHHLWRRRRRRPLPQQIDRTKLYLAIKSLLAQAQALHAFGSSTPSTTHLIQAGVLLAVYEYASGRPEQAFVSIGNYARMAHLAQLQYPSGSSSSSLSSSSSRPHRFSSSKDEEQEQEEINIWWGILICERTFLCEMPLVMDRPPPLASVMPDPDIPLPKLVESLDSGGGDGGGGTPTVGGFLVDALASPQPVQVDSFGRAAQAAWLLDRLIQSTRLSPAGHMAGAIDVDDNDATNTKRVYLEECDKMLQSFLTILMQQTDKDDDDDDWVGHYYCVAIALTIRSLFLLHEHILDHHDHLGNKNSNNSNSNKNNNNKNSSSSSSSNNSSRSALDTVTNIVIDITASHQHLSWDQIDQLPPSSPKFPQAFRIPVGNRIDDDDDDDDAAAHSFFLVFLAGQSLAE</sequence>
<feature type="region of interest" description="Disordered" evidence="6">
    <location>
        <begin position="447"/>
        <end position="477"/>
    </location>
</feature>
<dbReference type="GeneID" id="19174291"/>
<keyword evidence="9" id="KW-1185">Reference proteome</keyword>
<evidence type="ECO:0000256" key="6">
    <source>
        <dbReference type="SAM" id="MobiDB-lite"/>
    </source>
</evidence>
<protein>
    <recommendedName>
        <fullName evidence="7">Xylanolytic transcriptional activator regulatory domain-containing protein</fullName>
    </recommendedName>
</protein>
<keyword evidence="5" id="KW-0539">Nucleus</keyword>
<dbReference type="GO" id="GO:0005634">
    <property type="term" value="C:nucleus"/>
    <property type="evidence" value="ECO:0007669"/>
    <property type="project" value="UniProtKB-SubCell"/>
</dbReference>
<evidence type="ECO:0000256" key="4">
    <source>
        <dbReference type="ARBA" id="ARBA00023163"/>
    </source>
</evidence>
<evidence type="ECO:0000259" key="7">
    <source>
        <dbReference type="Pfam" id="PF04082"/>
    </source>
</evidence>